<evidence type="ECO:0000313" key="2">
    <source>
        <dbReference type="EMBL" id="CUP58470.1"/>
    </source>
</evidence>
<sequence length="291" mass="33551">MNIEEIRKIPITDFLARMGHEPTARKGNEWWYSAPYREERTPSFRVNILKNVWQDFGIGRGGDIFSLAGEFTGSGDFKAQAGFISDVFGGITPETVFRPKEKRPESISDEENCFVKVRFGPLYNKVLLNYLKERGICSDVALPNCEEVRYTLHGKRYFSIGFRNISGGYELRSRLFKGSMSPKDISLIDNDSDTCNLFEGFIDYLSWMVLGLGCGDDYLVLNSVALLERSYGFLDKYDRVNCYLDRDEAGRRTLEALRKRYGNKIEDCSSLYKGFKDLNEYLQYWEGIIEQ</sequence>
<dbReference type="InterPro" id="IPR036977">
    <property type="entry name" value="DNA_primase_Znf_CHC2"/>
</dbReference>
<feature type="domain" description="Zinc finger CHC2-type" evidence="1">
    <location>
        <begin position="24"/>
        <end position="71"/>
    </location>
</feature>
<evidence type="ECO:0000313" key="3">
    <source>
        <dbReference type="Proteomes" id="UP000095576"/>
    </source>
</evidence>
<dbReference type="Proteomes" id="UP000095576">
    <property type="component" value="Unassembled WGS sequence"/>
</dbReference>
<gene>
    <name evidence="2" type="ORF">ERS852511_02570</name>
</gene>
<dbReference type="GO" id="GO:0008270">
    <property type="term" value="F:zinc ion binding"/>
    <property type="evidence" value="ECO:0007669"/>
    <property type="project" value="InterPro"/>
</dbReference>
<dbReference type="SUPFAM" id="SSF57783">
    <property type="entry name" value="Zinc beta-ribbon"/>
    <property type="match status" value="1"/>
</dbReference>
<accession>A0A174PI31</accession>
<dbReference type="AlphaFoldDB" id="A0A174PI31"/>
<dbReference type="Pfam" id="PF13155">
    <property type="entry name" value="Toprim_2"/>
    <property type="match status" value="1"/>
</dbReference>
<dbReference type="RefSeq" id="WP_055300034.1">
    <property type="nucleotide sequence ID" value="NZ_CZAP01000008.1"/>
</dbReference>
<dbReference type="Gene3D" id="3.90.580.10">
    <property type="entry name" value="Zinc finger, CHC2-type domain"/>
    <property type="match status" value="1"/>
</dbReference>
<dbReference type="SUPFAM" id="SSF56731">
    <property type="entry name" value="DNA primase core"/>
    <property type="match status" value="1"/>
</dbReference>
<name>A0A174PI31_BACT4</name>
<dbReference type="InterPro" id="IPR002694">
    <property type="entry name" value="Znf_CHC2"/>
</dbReference>
<dbReference type="Gene3D" id="3.40.1360.10">
    <property type="match status" value="1"/>
</dbReference>
<dbReference type="EMBL" id="CZAP01000008">
    <property type="protein sequence ID" value="CUP58470.1"/>
    <property type="molecule type" value="Genomic_DNA"/>
</dbReference>
<evidence type="ECO:0000259" key="1">
    <source>
        <dbReference type="Pfam" id="PF01807"/>
    </source>
</evidence>
<proteinExistence type="predicted"/>
<reference evidence="2 3" key="1">
    <citation type="submission" date="2015-09" db="EMBL/GenBank/DDBJ databases">
        <authorList>
            <consortium name="Pathogen Informatics"/>
        </authorList>
    </citation>
    <scope>NUCLEOTIDE SEQUENCE [LARGE SCALE GENOMIC DNA]</scope>
    <source>
        <strain evidence="2 3">2789STDY5834899</strain>
    </source>
</reference>
<dbReference type="GO" id="GO:0003677">
    <property type="term" value="F:DNA binding"/>
    <property type="evidence" value="ECO:0007669"/>
    <property type="project" value="InterPro"/>
</dbReference>
<dbReference type="GO" id="GO:0006260">
    <property type="term" value="P:DNA replication"/>
    <property type="evidence" value="ECO:0007669"/>
    <property type="project" value="InterPro"/>
</dbReference>
<dbReference type="GO" id="GO:0003899">
    <property type="term" value="F:DNA-directed RNA polymerase activity"/>
    <property type="evidence" value="ECO:0007669"/>
    <property type="project" value="InterPro"/>
</dbReference>
<protein>
    <submittedName>
        <fullName evidence="2">DNA primase (Bacterial type)</fullName>
    </submittedName>
</protein>
<organism evidence="2 3">
    <name type="scientific">Bacteroides thetaiotaomicron</name>
    <dbReference type="NCBI Taxonomy" id="818"/>
    <lineage>
        <taxon>Bacteria</taxon>
        <taxon>Pseudomonadati</taxon>
        <taxon>Bacteroidota</taxon>
        <taxon>Bacteroidia</taxon>
        <taxon>Bacteroidales</taxon>
        <taxon>Bacteroidaceae</taxon>
        <taxon>Bacteroides</taxon>
    </lineage>
</organism>
<dbReference type="Pfam" id="PF01807">
    <property type="entry name" value="Zn_ribbon_DnaG"/>
    <property type="match status" value="1"/>
</dbReference>